<dbReference type="EMBL" id="JAGPYM010000026">
    <property type="protein sequence ID" value="KAH6880540.1"/>
    <property type="molecule type" value="Genomic_DNA"/>
</dbReference>
<evidence type="ECO:0000256" key="5">
    <source>
        <dbReference type="ARBA" id="ARBA00022840"/>
    </source>
</evidence>
<dbReference type="GO" id="GO:0005524">
    <property type="term" value="F:ATP binding"/>
    <property type="evidence" value="ECO:0007669"/>
    <property type="project" value="UniProtKB-KW"/>
</dbReference>
<proteinExistence type="inferred from homology"/>
<dbReference type="SMART" id="SM00382">
    <property type="entry name" value="AAA"/>
    <property type="match status" value="1"/>
</dbReference>
<dbReference type="FunFam" id="3.40.50.300:FF:000287">
    <property type="entry name" value="Multidrug ABC transporter ATP-binding protein"/>
    <property type="match status" value="1"/>
</dbReference>
<accession>A0A9P9AL98</accession>
<evidence type="ECO:0000313" key="14">
    <source>
        <dbReference type="Proteomes" id="UP000777438"/>
    </source>
</evidence>
<feature type="transmembrane region" description="Helical" evidence="10">
    <location>
        <begin position="102"/>
        <end position="120"/>
    </location>
</feature>
<dbReference type="SUPFAM" id="SSF90123">
    <property type="entry name" value="ABC transporter transmembrane region"/>
    <property type="match status" value="1"/>
</dbReference>
<feature type="transmembrane region" description="Helical" evidence="10">
    <location>
        <begin position="76"/>
        <end position="95"/>
    </location>
</feature>
<evidence type="ECO:0000256" key="3">
    <source>
        <dbReference type="ARBA" id="ARBA00022692"/>
    </source>
</evidence>
<keyword evidence="6 10" id="KW-1133">Transmembrane helix</keyword>
<feature type="compositionally biased region" description="Acidic residues" evidence="9">
    <location>
        <begin position="190"/>
        <end position="211"/>
    </location>
</feature>
<dbReference type="InterPro" id="IPR036640">
    <property type="entry name" value="ABC1_TM_sf"/>
</dbReference>
<dbReference type="PROSITE" id="PS50893">
    <property type="entry name" value="ABC_TRANSPORTER_2"/>
    <property type="match status" value="1"/>
</dbReference>
<dbReference type="GO" id="GO:0016020">
    <property type="term" value="C:membrane"/>
    <property type="evidence" value="ECO:0007669"/>
    <property type="project" value="UniProtKB-SubCell"/>
</dbReference>
<dbReference type="InterPro" id="IPR039421">
    <property type="entry name" value="Type_1_exporter"/>
</dbReference>
<evidence type="ECO:0000256" key="4">
    <source>
        <dbReference type="ARBA" id="ARBA00022741"/>
    </source>
</evidence>
<dbReference type="PANTHER" id="PTHR24221:SF503">
    <property type="entry name" value="MITOCHONDRIAL POTASSIUM CHANNEL ATP-BINDING SUBUNIT"/>
    <property type="match status" value="1"/>
</dbReference>
<name>A0A9P9AL98_9HYPO</name>
<comment type="similarity">
    <text evidence="8">Belongs to the ABC transporter superfamily. ABCB family. Heavy Metal importer (TC 3.A.1.210) subfamily.</text>
</comment>
<gene>
    <name evidence="13" type="ORF">B0T10DRAFT_495629</name>
</gene>
<dbReference type="InterPro" id="IPR027417">
    <property type="entry name" value="P-loop_NTPase"/>
</dbReference>
<evidence type="ECO:0000259" key="12">
    <source>
        <dbReference type="PROSITE" id="PS50929"/>
    </source>
</evidence>
<feature type="transmembrane region" description="Helical" evidence="10">
    <location>
        <begin position="12"/>
        <end position="31"/>
    </location>
</feature>
<keyword evidence="3 10" id="KW-0812">Transmembrane</keyword>
<evidence type="ECO:0000256" key="8">
    <source>
        <dbReference type="ARBA" id="ARBA00024363"/>
    </source>
</evidence>
<feature type="domain" description="ABC transmembrane type-1" evidence="12">
    <location>
        <begin position="254"/>
        <end position="535"/>
    </location>
</feature>
<dbReference type="AlphaFoldDB" id="A0A9P9AL98"/>
<evidence type="ECO:0000256" key="9">
    <source>
        <dbReference type="SAM" id="MobiDB-lite"/>
    </source>
</evidence>
<dbReference type="PANTHER" id="PTHR24221">
    <property type="entry name" value="ATP-BINDING CASSETTE SUB-FAMILY B"/>
    <property type="match status" value="1"/>
</dbReference>
<protein>
    <submittedName>
        <fullName evidence="13">P-loop containing nucleoside triphosphate hydrolase protein</fullName>
    </submittedName>
</protein>
<dbReference type="OrthoDB" id="6500128at2759"/>
<evidence type="ECO:0000259" key="11">
    <source>
        <dbReference type="PROSITE" id="PS50893"/>
    </source>
</evidence>
<comment type="subcellular location">
    <subcellularLocation>
        <location evidence="1">Membrane</location>
        <topology evidence="1">Multi-pass membrane protein</topology>
    </subcellularLocation>
</comment>
<dbReference type="GO" id="GO:0140359">
    <property type="term" value="F:ABC-type transporter activity"/>
    <property type="evidence" value="ECO:0007669"/>
    <property type="project" value="InterPro"/>
</dbReference>
<keyword evidence="14" id="KW-1185">Reference proteome</keyword>
<keyword evidence="7 10" id="KW-0472">Membrane</keyword>
<dbReference type="InterPro" id="IPR003439">
    <property type="entry name" value="ABC_transporter-like_ATP-bd"/>
</dbReference>
<dbReference type="CDD" id="cd18583">
    <property type="entry name" value="ABC_6TM_HMT1"/>
    <property type="match status" value="1"/>
</dbReference>
<dbReference type="Proteomes" id="UP000777438">
    <property type="component" value="Unassembled WGS sequence"/>
</dbReference>
<dbReference type="PROSITE" id="PS50929">
    <property type="entry name" value="ABC_TM1F"/>
    <property type="match status" value="1"/>
</dbReference>
<keyword evidence="5" id="KW-0067">ATP-binding</keyword>
<dbReference type="InterPro" id="IPR011527">
    <property type="entry name" value="ABC1_TM_dom"/>
</dbReference>
<feature type="transmembrane region" description="Helical" evidence="10">
    <location>
        <begin position="366"/>
        <end position="384"/>
    </location>
</feature>
<evidence type="ECO:0000256" key="7">
    <source>
        <dbReference type="ARBA" id="ARBA00023136"/>
    </source>
</evidence>
<evidence type="ECO:0000313" key="13">
    <source>
        <dbReference type="EMBL" id="KAH6880540.1"/>
    </source>
</evidence>
<dbReference type="Pfam" id="PF00005">
    <property type="entry name" value="ABC_tran"/>
    <property type="match status" value="1"/>
</dbReference>
<dbReference type="Gene3D" id="3.40.50.300">
    <property type="entry name" value="P-loop containing nucleotide triphosphate hydrolases"/>
    <property type="match status" value="1"/>
</dbReference>
<keyword evidence="2" id="KW-0813">Transport</keyword>
<sequence length="813" mass="91515">MFPSLELRQFLHYGCVLANISILSGATLLRVHKSPEDKYTMRPKTRILFTSALIASYLVEAIATLTPTLTPTLTGLQARVVHLVALPIIWSFIGLRKSTKRYTIGAVCIITAVFEVSLLVLSATHHLHDWKWIVRIICQCVRVLALICILASEIRLQIKAINSEDMAEEARPILHGQAVSYGTQHSADNCDAESDDSYSDDDDDDDSDDEDAEVKRLQAKRLKEHGWWGYLKDFSIFLPFLIPRREIKVQIAIVTSLLTVAGTRALNVLMPRQLGIVTDEILAHHTPYRALVIWLLLRLSYGECGLGLIEELAKIPIKQFSYRQITNAAFSHVMNLSMEFHSERDSAEVMKAIEQGEALTNLLETAVLYMAPTLIDLTIALWLLYWKFNIYVTLAMLVAVVVFFTLEVVTSKWNIENRRQKAKTQREEVRVMHQAVQGWQTVSYFNMFAFERRRFGDAVESQLTATQNWGVRDACIQAILEAMVPLTFFTLSSLVLFEISHGRATAGDFVFLIQYWEQLIYPLQYLSHNYRYIMGDLIDAERLLSLLQTKSTVVDEEGAKPLILMKGHVTFENVFFSYDARKPSIQGVDLVANPGETVAFVGPTGAGKSSLLKLLLRFYDVGSGRIAIDDQNIREVTLSSLRDAFGVVPQDPLLFNASIMENLRYARPSATDEDIFEACRAAAIHDKILTFPSGYGTKVGEQGVKLSGGEVQRLAIARVFLKNPPILILDEATSAVDTRTESEIQLALDALKEQRTTFLIAHRLSTVVKADQILVVDEGRIVERGTHSELLRARGKYYDLWTRQAGEGKHSEL</sequence>
<feature type="transmembrane region" description="Helical" evidence="10">
    <location>
        <begin position="390"/>
        <end position="409"/>
    </location>
</feature>
<evidence type="ECO:0000256" key="2">
    <source>
        <dbReference type="ARBA" id="ARBA00022448"/>
    </source>
</evidence>
<organism evidence="13 14">
    <name type="scientific">Thelonectria olida</name>
    <dbReference type="NCBI Taxonomy" id="1576542"/>
    <lineage>
        <taxon>Eukaryota</taxon>
        <taxon>Fungi</taxon>
        <taxon>Dikarya</taxon>
        <taxon>Ascomycota</taxon>
        <taxon>Pezizomycotina</taxon>
        <taxon>Sordariomycetes</taxon>
        <taxon>Hypocreomycetidae</taxon>
        <taxon>Hypocreales</taxon>
        <taxon>Nectriaceae</taxon>
        <taxon>Thelonectria</taxon>
    </lineage>
</organism>
<dbReference type="Pfam" id="PF00664">
    <property type="entry name" value="ABC_membrane"/>
    <property type="match status" value="1"/>
</dbReference>
<reference evidence="13 14" key="1">
    <citation type="journal article" date="2021" name="Nat. Commun.">
        <title>Genetic determinants of endophytism in the Arabidopsis root mycobiome.</title>
        <authorList>
            <person name="Mesny F."/>
            <person name="Miyauchi S."/>
            <person name="Thiergart T."/>
            <person name="Pickel B."/>
            <person name="Atanasova L."/>
            <person name="Karlsson M."/>
            <person name="Huettel B."/>
            <person name="Barry K.W."/>
            <person name="Haridas S."/>
            <person name="Chen C."/>
            <person name="Bauer D."/>
            <person name="Andreopoulos W."/>
            <person name="Pangilinan J."/>
            <person name="LaButti K."/>
            <person name="Riley R."/>
            <person name="Lipzen A."/>
            <person name="Clum A."/>
            <person name="Drula E."/>
            <person name="Henrissat B."/>
            <person name="Kohler A."/>
            <person name="Grigoriev I.V."/>
            <person name="Martin F.M."/>
            <person name="Hacquard S."/>
        </authorList>
    </citation>
    <scope>NUCLEOTIDE SEQUENCE [LARGE SCALE GENOMIC DNA]</scope>
    <source>
        <strain evidence="13 14">MPI-CAGE-CH-0241</strain>
    </source>
</reference>
<keyword evidence="13" id="KW-0378">Hydrolase</keyword>
<dbReference type="InterPro" id="IPR003593">
    <property type="entry name" value="AAA+_ATPase"/>
</dbReference>
<evidence type="ECO:0000256" key="6">
    <source>
        <dbReference type="ARBA" id="ARBA00022989"/>
    </source>
</evidence>
<evidence type="ECO:0000256" key="1">
    <source>
        <dbReference type="ARBA" id="ARBA00004141"/>
    </source>
</evidence>
<dbReference type="SUPFAM" id="SSF52540">
    <property type="entry name" value="P-loop containing nucleoside triphosphate hydrolases"/>
    <property type="match status" value="1"/>
</dbReference>
<dbReference type="GO" id="GO:0016887">
    <property type="term" value="F:ATP hydrolysis activity"/>
    <property type="evidence" value="ECO:0007669"/>
    <property type="project" value="InterPro"/>
</dbReference>
<feature type="domain" description="ABC transporter" evidence="11">
    <location>
        <begin position="569"/>
        <end position="803"/>
    </location>
</feature>
<feature type="transmembrane region" description="Helical" evidence="10">
    <location>
        <begin position="47"/>
        <end position="70"/>
    </location>
</feature>
<keyword evidence="4" id="KW-0547">Nucleotide-binding</keyword>
<evidence type="ECO:0000256" key="10">
    <source>
        <dbReference type="SAM" id="Phobius"/>
    </source>
</evidence>
<feature type="region of interest" description="Disordered" evidence="9">
    <location>
        <begin position="184"/>
        <end position="211"/>
    </location>
</feature>
<dbReference type="Gene3D" id="1.20.1560.10">
    <property type="entry name" value="ABC transporter type 1, transmembrane domain"/>
    <property type="match status" value="1"/>
</dbReference>
<comment type="caution">
    <text evidence="13">The sequence shown here is derived from an EMBL/GenBank/DDBJ whole genome shotgun (WGS) entry which is preliminary data.</text>
</comment>